<comment type="caution">
    <text evidence="3">The sequence shown here is derived from an EMBL/GenBank/DDBJ whole genome shotgun (WGS) entry which is preliminary data.</text>
</comment>
<feature type="transmembrane region" description="Helical" evidence="2">
    <location>
        <begin position="51"/>
        <end position="72"/>
    </location>
</feature>
<dbReference type="Proteomes" id="UP000216998">
    <property type="component" value="Unassembled WGS sequence"/>
</dbReference>
<dbReference type="OrthoDB" id="15401at2"/>
<keyword evidence="1" id="KW-0813">Transport</keyword>
<dbReference type="PIRSF" id="PIRSF032126">
    <property type="entry name" value="F0F1_ATP_synthase_subunit_I"/>
    <property type="match status" value="1"/>
</dbReference>
<accession>A0A255YTP8</accession>
<dbReference type="GO" id="GO:1902600">
    <property type="term" value="P:proton transmembrane transport"/>
    <property type="evidence" value="ECO:0007669"/>
    <property type="project" value="UniProtKB-KW"/>
</dbReference>
<comment type="similarity">
    <text evidence="1">Belongs to the bacterial AtpI family.</text>
</comment>
<feature type="transmembrane region" description="Helical" evidence="2">
    <location>
        <begin position="78"/>
        <end position="96"/>
    </location>
</feature>
<keyword evidence="1" id="KW-0375">Hydrogen ion transport</keyword>
<keyword evidence="2" id="KW-1133">Transmembrane helix</keyword>
<keyword evidence="2" id="KW-0812">Transmembrane</keyword>
<evidence type="ECO:0000313" key="4">
    <source>
        <dbReference type="Proteomes" id="UP000216998"/>
    </source>
</evidence>
<dbReference type="InterPro" id="IPR016989">
    <property type="entry name" value="Atp1_alphaprobac"/>
</dbReference>
<name>A0A255YTP8_9PROT</name>
<evidence type="ECO:0000313" key="3">
    <source>
        <dbReference type="EMBL" id="OYQ32561.1"/>
    </source>
</evidence>
<comment type="function">
    <text evidence="1">A possible function for this protein is to guide the assembly of the membrane sector of the ATPase enzyme complex.</text>
</comment>
<proteinExistence type="inferred from homology"/>
<keyword evidence="4" id="KW-1185">Reference proteome</keyword>
<dbReference type="AlphaFoldDB" id="A0A255YTP8"/>
<organism evidence="3 4">
    <name type="scientific">Niveispirillum lacus</name>
    <dbReference type="NCBI Taxonomy" id="1981099"/>
    <lineage>
        <taxon>Bacteria</taxon>
        <taxon>Pseudomonadati</taxon>
        <taxon>Pseudomonadota</taxon>
        <taxon>Alphaproteobacteria</taxon>
        <taxon>Rhodospirillales</taxon>
        <taxon>Azospirillaceae</taxon>
        <taxon>Niveispirillum</taxon>
    </lineage>
</organism>
<reference evidence="3 4" key="1">
    <citation type="submission" date="2017-07" db="EMBL/GenBank/DDBJ databases">
        <title>Niveispirillum cyanobacteriorum sp. nov., isolated from cyanobacterial aggregates in a eutrophic lake.</title>
        <authorList>
            <person name="Cai H."/>
        </authorList>
    </citation>
    <scope>NUCLEOTIDE SEQUENCE [LARGE SCALE GENOMIC DNA]</scope>
    <source>
        <strain evidence="4">TH1-14</strain>
    </source>
</reference>
<dbReference type="RefSeq" id="WP_094457596.1">
    <property type="nucleotide sequence ID" value="NZ_NOXU01000031.1"/>
</dbReference>
<evidence type="ECO:0000256" key="1">
    <source>
        <dbReference type="PIRNR" id="PIRNR032126"/>
    </source>
</evidence>
<protein>
    <recommendedName>
        <fullName evidence="1">ATP synthase protein I</fullName>
    </recommendedName>
</protein>
<dbReference type="Pfam" id="PF09527">
    <property type="entry name" value="ATPase_gene1"/>
    <property type="match status" value="1"/>
</dbReference>
<sequence length="118" mass="12480">MSDERTPPSLEELDARLREARRVAGMDPPVAPNGQPAGGVSNGDMALGLRVGVELVAGVLFGLALGYGIDWWLGTKPWGIIVMVFVGAIAGFMNVYRLTSGQGYAAGFDKSQRRDGGE</sequence>
<dbReference type="EMBL" id="NOXU01000031">
    <property type="protein sequence ID" value="OYQ32561.1"/>
    <property type="molecule type" value="Genomic_DNA"/>
</dbReference>
<dbReference type="InterPro" id="IPR032820">
    <property type="entry name" value="ATPase_put"/>
</dbReference>
<gene>
    <name evidence="3" type="ORF">CHU95_17420</name>
</gene>
<evidence type="ECO:0000256" key="2">
    <source>
        <dbReference type="SAM" id="Phobius"/>
    </source>
</evidence>
<keyword evidence="1 2" id="KW-0472">Membrane</keyword>
<dbReference type="GO" id="GO:0045259">
    <property type="term" value="C:proton-transporting ATP synthase complex"/>
    <property type="evidence" value="ECO:0007669"/>
    <property type="project" value="UniProtKB-UniRule"/>
</dbReference>
<keyword evidence="1" id="KW-0406">Ion transport</keyword>